<protein>
    <submittedName>
        <fullName evidence="2">Uncharacterized protein</fullName>
    </submittedName>
</protein>
<evidence type="ECO:0000313" key="3">
    <source>
        <dbReference type="Proteomes" id="UP000429523"/>
    </source>
</evidence>
<dbReference type="OrthoDB" id="125097at2759"/>
<dbReference type="Proteomes" id="UP000433483">
    <property type="component" value="Unassembled WGS sequence"/>
</dbReference>
<proteinExistence type="predicted"/>
<sequence>MEEAVTRQHAHPNTAYHCLYAYYKLGYTRQHLGHIFKRHKDCISFSHGRSRRQLVYICG</sequence>
<evidence type="ECO:0000313" key="2">
    <source>
        <dbReference type="EMBL" id="KAE9216095.1"/>
    </source>
</evidence>
<reference evidence="3 4" key="1">
    <citation type="submission" date="2018-08" db="EMBL/GenBank/DDBJ databases">
        <title>Genomic investigation of the strawberry pathogen Phytophthora fragariae indicates pathogenicity is determined by transcriptional variation in three key races.</title>
        <authorList>
            <person name="Adams T.M."/>
            <person name="Armitage A.D."/>
            <person name="Sobczyk M.K."/>
            <person name="Bates H.J."/>
            <person name="Dunwell J.M."/>
            <person name="Nellist C.F."/>
            <person name="Harrison R.J."/>
        </authorList>
    </citation>
    <scope>NUCLEOTIDE SEQUENCE [LARGE SCALE GENOMIC DNA]</scope>
    <source>
        <strain evidence="2 4">NOV-27</strain>
        <strain evidence="1 3">NOV-9</strain>
    </source>
</reference>
<organism evidence="2 4">
    <name type="scientific">Phytophthora fragariae</name>
    <dbReference type="NCBI Taxonomy" id="53985"/>
    <lineage>
        <taxon>Eukaryota</taxon>
        <taxon>Sar</taxon>
        <taxon>Stramenopiles</taxon>
        <taxon>Oomycota</taxon>
        <taxon>Peronosporomycetes</taxon>
        <taxon>Peronosporales</taxon>
        <taxon>Peronosporaceae</taxon>
        <taxon>Phytophthora</taxon>
    </lineage>
</organism>
<dbReference type="AlphaFoldDB" id="A0A6A3YD00"/>
<accession>A0A6A3YD00</accession>
<gene>
    <name evidence="2" type="ORF">PF005_g9190</name>
    <name evidence="1" type="ORF">PF009_g10474</name>
</gene>
<keyword evidence="4" id="KW-1185">Reference proteome</keyword>
<comment type="caution">
    <text evidence="2">The sequence shown here is derived from an EMBL/GenBank/DDBJ whole genome shotgun (WGS) entry which is preliminary data.</text>
</comment>
<evidence type="ECO:0000313" key="4">
    <source>
        <dbReference type="Proteomes" id="UP000433483"/>
    </source>
</evidence>
<dbReference type="EMBL" id="QXGF01000473">
    <property type="protein sequence ID" value="KAE8939689.1"/>
    <property type="molecule type" value="Genomic_DNA"/>
</dbReference>
<dbReference type="EMBL" id="QXGB01000410">
    <property type="protein sequence ID" value="KAE9216095.1"/>
    <property type="molecule type" value="Genomic_DNA"/>
</dbReference>
<evidence type="ECO:0000313" key="1">
    <source>
        <dbReference type="EMBL" id="KAE8939689.1"/>
    </source>
</evidence>
<dbReference type="Proteomes" id="UP000429523">
    <property type="component" value="Unassembled WGS sequence"/>
</dbReference>
<name>A0A6A3YD00_9STRA</name>